<dbReference type="Proteomes" id="UP000035722">
    <property type="component" value="Unassembled WGS sequence"/>
</dbReference>
<proteinExistence type="inferred from homology"/>
<evidence type="ECO:0000256" key="1">
    <source>
        <dbReference type="ARBA" id="ARBA00038414"/>
    </source>
</evidence>
<comment type="similarity">
    <text evidence="1">Belongs to the HyuE racemase family.</text>
</comment>
<reference evidence="3" key="1">
    <citation type="journal article" date="2014" name="Genome Announc.">
        <title>Genome Sequence of Arthrobacter siccitolerans 4J27, a Xeroprotectant-Producing Desiccation-Tolerant Microorganism.</title>
        <authorList>
            <person name="Manzanera M."/>
            <person name="Santa-Cruz-Calvo L."/>
            <person name="Vilchez J.I."/>
            <person name="Garcia-Fontana C."/>
            <person name="Silva-Castro G.A."/>
            <person name="Calvo C."/>
            <person name="Gonzalez-Lopez J."/>
        </authorList>
    </citation>
    <scope>NUCLEOTIDE SEQUENCE [LARGE SCALE GENOMIC DNA]</scope>
    <source>
        <strain evidence="3">4J27</strain>
    </source>
</reference>
<dbReference type="OrthoDB" id="9791723at2"/>
<organism evidence="2 3">
    <name type="scientific">Pseudarthrobacter siccitolerans</name>
    <dbReference type="NCBI Taxonomy" id="861266"/>
    <lineage>
        <taxon>Bacteria</taxon>
        <taxon>Bacillati</taxon>
        <taxon>Actinomycetota</taxon>
        <taxon>Actinomycetes</taxon>
        <taxon>Micrococcales</taxon>
        <taxon>Micrococcaceae</taxon>
        <taxon>Pseudarthrobacter</taxon>
    </lineage>
</organism>
<keyword evidence="3" id="KW-1185">Reference proteome</keyword>
<dbReference type="Pfam" id="PF01177">
    <property type="entry name" value="Asp_Glu_race"/>
    <property type="match status" value="1"/>
</dbReference>
<dbReference type="Gene3D" id="3.40.50.12500">
    <property type="match status" value="1"/>
</dbReference>
<dbReference type="EMBL" id="CAQI01000053">
    <property type="protein sequence ID" value="CCQ48112.1"/>
    <property type="molecule type" value="Genomic_DNA"/>
</dbReference>
<dbReference type="InterPro" id="IPR015942">
    <property type="entry name" value="Asp/Glu/hydantoin_racemase"/>
</dbReference>
<comment type="caution">
    <text evidence="2">The sequence shown here is derived from an EMBL/GenBank/DDBJ whole genome shotgun (WGS) entry which is preliminary data.</text>
</comment>
<evidence type="ECO:0000313" key="3">
    <source>
        <dbReference type="Proteomes" id="UP000035722"/>
    </source>
</evidence>
<dbReference type="RefSeq" id="WP_050056886.1">
    <property type="nucleotide sequence ID" value="NZ_CAQI01000053.1"/>
</dbReference>
<dbReference type="STRING" id="861266.ARTSIC4J27_4109"/>
<dbReference type="GO" id="GO:0047661">
    <property type="term" value="F:amino-acid racemase activity"/>
    <property type="evidence" value="ECO:0007669"/>
    <property type="project" value="InterPro"/>
</dbReference>
<dbReference type="AlphaFoldDB" id="A0A024H8A8"/>
<evidence type="ECO:0000313" key="2">
    <source>
        <dbReference type="EMBL" id="CCQ48112.1"/>
    </source>
</evidence>
<gene>
    <name evidence="2" type="ORF">ARTSIC4J27_4109</name>
</gene>
<sequence>METKILWQYDSTFEQTGGGSSGEDKELILDNMLEFAHSIARPTTKIVMDFPTEAVGKHFPGYMRYNRALMTVEILERVKQAEQDGFDAAFPGVCYGEFYLQEARQAVKIPVVGPAESAMIMAQLVGARFGVVTLATEDIFAQGPVYGHNAVEQNLRLLGWEHRAISRPVRPLTAPLGPLLIEAYKGRPERLIEVFEAKALQCVRDGADVVICGCMPYGTALSKAGYNEVAGTGVPVITPLPAMIKMAESLVDLQRSVGMAKSEAVVSPYRSTPDEVLEDLAVRGIGIPQVRQSGQSVANAYTPAGSRRAMTV</sequence>
<name>A0A024H8A8_9MICC</name>
<protein>
    <submittedName>
        <fullName evidence="2">Hydantoin racemase-like protein</fullName>
    </submittedName>
</protein>
<dbReference type="InterPro" id="IPR053714">
    <property type="entry name" value="Iso_Racemase_Enz_sf"/>
</dbReference>
<accession>A0A024H8A8</accession>